<dbReference type="eggNOG" id="COG1435">
    <property type="taxonomic scope" value="Bacteria"/>
</dbReference>
<evidence type="ECO:0000256" key="4">
    <source>
        <dbReference type="ARBA" id="ARBA00023136"/>
    </source>
</evidence>
<evidence type="ECO:0000313" key="10">
    <source>
        <dbReference type="Proteomes" id="UP000003160"/>
    </source>
</evidence>
<keyword evidence="10" id="KW-1185">Reference proteome</keyword>
<evidence type="ECO:0000259" key="7">
    <source>
        <dbReference type="Pfam" id="PF07980"/>
    </source>
</evidence>
<reference evidence="9 10" key="1">
    <citation type="submission" date="2009-10" db="EMBL/GenBank/DDBJ databases">
        <authorList>
            <person name="Qin X."/>
            <person name="Bachman B."/>
            <person name="Battles P."/>
            <person name="Bell A."/>
            <person name="Bess C."/>
            <person name="Bickham C."/>
            <person name="Chaboub L."/>
            <person name="Chen D."/>
            <person name="Coyle M."/>
            <person name="Deiros D.R."/>
            <person name="Dinh H."/>
            <person name="Forbes L."/>
            <person name="Fowler G."/>
            <person name="Francisco L."/>
            <person name="Fu Q."/>
            <person name="Gubbala S."/>
            <person name="Hale W."/>
            <person name="Han Y."/>
            <person name="Hemphill L."/>
            <person name="Highlander S.K."/>
            <person name="Hirani K."/>
            <person name="Hogues M."/>
            <person name="Jackson L."/>
            <person name="Jakkamsetti A."/>
            <person name="Javaid M."/>
            <person name="Jiang H."/>
            <person name="Korchina V."/>
            <person name="Kovar C."/>
            <person name="Lara F."/>
            <person name="Lee S."/>
            <person name="Mata R."/>
            <person name="Mathew T."/>
            <person name="Moen C."/>
            <person name="Morales K."/>
            <person name="Munidasa M."/>
            <person name="Nazareth L."/>
            <person name="Ngo R."/>
            <person name="Nguyen L."/>
            <person name="Okwuonu G."/>
            <person name="Ongeri F."/>
            <person name="Patil S."/>
            <person name="Petrosino J."/>
            <person name="Pham C."/>
            <person name="Pham P."/>
            <person name="Pu L.-L."/>
            <person name="Puazo M."/>
            <person name="Raj R."/>
            <person name="Reid J."/>
            <person name="Rouhana J."/>
            <person name="Saada N."/>
            <person name="Shang Y."/>
            <person name="Simmons D."/>
            <person name="Thornton R."/>
            <person name="Warren J."/>
            <person name="Weissenberger G."/>
            <person name="Zhang J."/>
            <person name="Zhang L."/>
            <person name="Zhou C."/>
            <person name="Zhu D."/>
            <person name="Muzny D."/>
            <person name="Worley K."/>
            <person name="Gibbs R."/>
        </authorList>
    </citation>
    <scope>NUCLEOTIDE SEQUENCE [LARGE SCALE GENOMIC DNA]</scope>
    <source>
        <strain evidence="9 10">DSM 17361</strain>
    </source>
</reference>
<keyword evidence="5" id="KW-0998">Cell outer membrane</keyword>
<evidence type="ECO:0000256" key="1">
    <source>
        <dbReference type="ARBA" id="ARBA00004442"/>
    </source>
</evidence>
<comment type="subcellular location">
    <subcellularLocation>
        <location evidence="1">Cell outer membrane</location>
    </subcellularLocation>
</comment>
<dbReference type="InterPro" id="IPR012944">
    <property type="entry name" value="SusD_RagB_dom"/>
</dbReference>
<dbReference type="GO" id="GO:0009279">
    <property type="term" value="C:cell outer membrane"/>
    <property type="evidence" value="ECO:0007669"/>
    <property type="project" value="UniProtKB-SubCell"/>
</dbReference>
<dbReference type="Pfam" id="PF14322">
    <property type="entry name" value="SusD-like_3"/>
    <property type="match status" value="1"/>
</dbReference>
<feature type="chain" id="PRO_5003026761" evidence="6">
    <location>
        <begin position="20"/>
        <end position="600"/>
    </location>
</feature>
<evidence type="ECO:0000256" key="6">
    <source>
        <dbReference type="SAM" id="SignalP"/>
    </source>
</evidence>
<evidence type="ECO:0000256" key="2">
    <source>
        <dbReference type="ARBA" id="ARBA00006275"/>
    </source>
</evidence>
<evidence type="ECO:0000256" key="3">
    <source>
        <dbReference type="ARBA" id="ARBA00022729"/>
    </source>
</evidence>
<feature type="domain" description="SusD-like N-terminal" evidence="8">
    <location>
        <begin position="58"/>
        <end position="206"/>
    </location>
</feature>
<dbReference type="Proteomes" id="UP000003160">
    <property type="component" value="Unassembled WGS sequence"/>
</dbReference>
<keyword evidence="4" id="KW-0472">Membrane</keyword>
<dbReference type="OrthoDB" id="691231at2"/>
<evidence type="ECO:0000256" key="5">
    <source>
        <dbReference type="ARBA" id="ARBA00023237"/>
    </source>
</evidence>
<name>D1PXP5_9BACT</name>
<evidence type="ECO:0000259" key="8">
    <source>
        <dbReference type="Pfam" id="PF14322"/>
    </source>
</evidence>
<organism evidence="9 10">
    <name type="scientific">Hallella bergensis DSM 17361</name>
    <dbReference type="NCBI Taxonomy" id="585502"/>
    <lineage>
        <taxon>Bacteria</taxon>
        <taxon>Pseudomonadati</taxon>
        <taxon>Bacteroidota</taxon>
        <taxon>Bacteroidia</taxon>
        <taxon>Bacteroidales</taxon>
        <taxon>Prevotellaceae</taxon>
        <taxon>Hallella</taxon>
    </lineage>
</organism>
<comment type="caution">
    <text evidence="9">The sequence shown here is derived from an EMBL/GenBank/DDBJ whole genome shotgun (WGS) entry which is preliminary data.</text>
</comment>
<dbReference type="RefSeq" id="WP_007173833.1">
    <property type="nucleotide sequence ID" value="NZ_GG704781.1"/>
</dbReference>
<feature type="domain" description="RagB/SusD" evidence="7">
    <location>
        <begin position="323"/>
        <end position="600"/>
    </location>
</feature>
<dbReference type="Pfam" id="PF07980">
    <property type="entry name" value="SusD_RagB"/>
    <property type="match status" value="1"/>
</dbReference>
<sequence>MTNKNIYKLLFLIAVPLFSACDDLFEPALENKRSIEAMWEEPSYAQGILANAYVLLPYQGAPNSDLATDDAVTNDFSNNYLRIATGSWAADNDPLSQWQNRYNAIQYINIMIENCDKVKWANTPVLNRMFRDHFMGESYALRALQMFYLLRAHAGYTNDGQLMGVQIHLNSEGASSDFNQPRATFKACVDQIISDLDSALVLLPYEDGDVASDNDVPAKYASQGGTMGEYNRAFGNHLRGKINGKVAGALRAQVALLAASPAYNADSGMSWAQAADYAAVVLDHIDGIGGIDTNGWKWFDNHEEIDNLKAGVDPKEIVWRASRGSNNDLESNNYPPSLYGSGRVNPTQNLVDAFPMANGYPITDANSGYNADNPYADRDPRLAAYILLNESTIGSAGSTITTGVYGTNRDALNRESGSSTRTGYYLRKLLRSDINLDPSNSTTQNHYLARIRYTEIFLAYAEAANEAWGPTGRGTHGYSAYDVIKALRARAGVGAGNGDAYLESIKGNQDKMRELIRNERRLELCFENHRFYDLRRWKVDLSKLNEAAHGMEIDKNSAGTLTYKVLPKVEIRDFKEYMYYGPIPFSETRKWTNLEQNKGW</sequence>
<keyword evidence="3 6" id="KW-0732">Signal</keyword>
<dbReference type="HOGENOM" id="CLU_015553_0_3_10"/>
<dbReference type="SUPFAM" id="SSF48452">
    <property type="entry name" value="TPR-like"/>
    <property type="match status" value="1"/>
</dbReference>
<protein>
    <submittedName>
        <fullName evidence="9">SusD family protein</fullName>
    </submittedName>
</protein>
<dbReference type="InterPro" id="IPR011990">
    <property type="entry name" value="TPR-like_helical_dom_sf"/>
</dbReference>
<dbReference type="InterPro" id="IPR033985">
    <property type="entry name" value="SusD-like_N"/>
</dbReference>
<proteinExistence type="inferred from homology"/>
<comment type="similarity">
    <text evidence="2">Belongs to the SusD family.</text>
</comment>
<dbReference type="EMBL" id="ACKS01000071">
    <property type="protein sequence ID" value="EFA43869.1"/>
    <property type="molecule type" value="Genomic_DNA"/>
</dbReference>
<dbReference type="AlphaFoldDB" id="D1PXP5"/>
<accession>D1PXP5</accession>
<evidence type="ECO:0000313" key="9">
    <source>
        <dbReference type="EMBL" id="EFA43869.1"/>
    </source>
</evidence>
<gene>
    <name evidence="9" type="ORF">HMPREF0645_1730</name>
</gene>
<dbReference type="Gene3D" id="1.25.40.390">
    <property type="match status" value="1"/>
</dbReference>
<dbReference type="PROSITE" id="PS51257">
    <property type="entry name" value="PROKAR_LIPOPROTEIN"/>
    <property type="match status" value="1"/>
</dbReference>
<feature type="signal peptide" evidence="6">
    <location>
        <begin position="1"/>
        <end position="19"/>
    </location>
</feature>